<keyword evidence="6 8" id="KW-0560">Oxidoreductase</keyword>
<dbReference type="CDD" id="cd05254">
    <property type="entry name" value="dTDP_HR_like_SDR_e"/>
    <property type="match status" value="1"/>
</dbReference>
<feature type="domain" description="RmlD-like substrate binding" evidence="7">
    <location>
        <begin position="1"/>
        <end position="291"/>
    </location>
</feature>
<keyword evidence="6" id="KW-0521">NADP</keyword>
<evidence type="ECO:0000256" key="3">
    <source>
        <dbReference type="ARBA" id="ARBA00012929"/>
    </source>
</evidence>
<comment type="function">
    <text evidence="6">Catalyzes the reduction of dTDP-6-deoxy-L-lyxo-4-hexulose to yield dTDP-L-rhamnose.</text>
</comment>
<dbReference type="EC" id="1.1.1.133" evidence="3 6"/>
<dbReference type="SUPFAM" id="SSF51735">
    <property type="entry name" value="NAD(P)-binding Rossmann-fold domains"/>
    <property type="match status" value="1"/>
</dbReference>
<evidence type="ECO:0000259" key="7">
    <source>
        <dbReference type="Pfam" id="PF04321"/>
    </source>
</evidence>
<dbReference type="InterPro" id="IPR036291">
    <property type="entry name" value="NAD(P)-bd_dom_sf"/>
</dbReference>
<dbReference type="Proteomes" id="UP000550508">
    <property type="component" value="Unassembled WGS sequence"/>
</dbReference>
<dbReference type="Gene3D" id="3.40.50.720">
    <property type="entry name" value="NAD(P)-binding Rossmann-like Domain"/>
    <property type="match status" value="1"/>
</dbReference>
<comment type="catalytic activity">
    <reaction evidence="5 6">
        <text>dTDP-beta-L-rhamnose + NADP(+) = dTDP-4-dehydro-beta-L-rhamnose + NADPH + H(+)</text>
        <dbReference type="Rhea" id="RHEA:21796"/>
        <dbReference type="ChEBI" id="CHEBI:15378"/>
        <dbReference type="ChEBI" id="CHEBI:57510"/>
        <dbReference type="ChEBI" id="CHEBI:57783"/>
        <dbReference type="ChEBI" id="CHEBI:58349"/>
        <dbReference type="ChEBI" id="CHEBI:62830"/>
        <dbReference type="EC" id="1.1.1.133"/>
    </reaction>
</comment>
<comment type="similarity">
    <text evidence="2 6">Belongs to the dTDP-4-dehydrorhamnose reductase family.</text>
</comment>
<comment type="cofactor">
    <cofactor evidence="6">
        <name>Mg(2+)</name>
        <dbReference type="ChEBI" id="CHEBI:18420"/>
    </cofactor>
    <text evidence="6">Binds 1 Mg(2+) ion per monomer.</text>
</comment>
<name>A0A849VL28_9HYPH</name>
<dbReference type="PANTHER" id="PTHR10491">
    <property type="entry name" value="DTDP-4-DEHYDRORHAMNOSE REDUCTASE"/>
    <property type="match status" value="1"/>
</dbReference>
<dbReference type="PANTHER" id="PTHR10491:SF4">
    <property type="entry name" value="METHIONINE ADENOSYLTRANSFERASE 2 SUBUNIT BETA"/>
    <property type="match status" value="1"/>
</dbReference>
<dbReference type="RefSeq" id="WP_113280264.1">
    <property type="nucleotide sequence ID" value="NZ_JABUMX010000001.1"/>
</dbReference>
<sequence length="301" mass="32095">MRIVVTGTEGQVVRSLVERAARHGDIEIIALGRPDLDLAVPSTVANAIAEAKPDIVVSAAAYTAVDQAEDEPELAHAINALGAGAVARAAADLGVPVIHLSTDYVFAGDGEVPYTETDALGPQGVYGRTKLEGEAAVIAANPRHIILRTAWVYSPFGKNFVKTMLRLAETRDQVSVVSDQWGNPTSAIDIADAIIETARRIDVEPSFTGYGIYHLAGTGNINWSGFARAIFASSRNNGGPFAEVADIASADYPTKAKRPFNSRLSTDKFFKVFGWRAPDWQVSTEATVSRLLAEAKGRDAS</sequence>
<gene>
    <name evidence="8" type="primary">rfbD</name>
    <name evidence="8" type="ORF">HQ945_06485</name>
</gene>
<dbReference type="Pfam" id="PF04321">
    <property type="entry name" value="RmlD_sub_bind"/>
    <property type="match status" value="1"/>
</dbReference>
<dbReference type="NCBIfam" id="TIGR01214">
    <property type="entry name" value="rmlD"/>
    <property type="match status" value="1"/>
</dbReference>
<evidence type="ECO:0000313" key="9">
    <source>
        <dbReference type="Proteomes" id="UP000550508"/>
    </source>
</evidence>
<evidence type="ECO:0000256" key="1">
    <source>
        <dbReference type="ARBA" id="ARBA00004781"/>
    </source>
</evidence>
<keyword evidence="9" id="KW-1185">Reference proteome</keyword>
<dbReference type="AlphaFoldDB" id="A0A849VL28"/>
<dbReference type="InterPro" id="IPR005913">
    <property type="entry name" value="dTDP_dehydrorham_reduct"/>
</dbReference>
<dbReference type="GO" id="GO:0008831">
    <property type="term" value="F:dTDP-4-dehydrorhamnose reductase activity"/>
    <property type="evidence" value="ECO:0007669"/>
    <property type="project" value="UniProtKB-EC"/>
</dbReference>
<proteinExistence type="inferred from homology"/>
<evidence type="ECO:0000256" key="5">
    <source>
        <dbReference type="ARBA" id="ARBA00048200"/>
    </source>
</evidence>
<dbReference type="UniPathway" id="UPA00124"/>
<accession>A0A849VL28</accession>
<dbReference type="EMBL" id="JABUMX010000001">
    <property type="protein sequence ID" value="NTS30895.1"/>
    <property type="molecule type" value="Genomic_DNA"/>
</dbReference>
<reference evidence="8 9" key="1">
    <citation type="submission" date="2020-05" db="EMBL/GenBank/DDBJ databases">
        <authorList>
            <person name="Kim M.K."/>
        </authorList>
    </citation>
    <scope>NUCLEOTIDE SEQUENCE [LARGE SCALE GENOMIC DNA]</scope>
    <source>
        <strain evidence="8 9">BT25</strain>
    </source>
</reference>
<evidence type="ECO:0000256" key="2">
    <source>
        <dbReference type="ARBA" id="ARBA00010944"/>
    </source>
</evidence>
<dbReference type="Gene3D" id="3.90.25.10">
    <property type="entry name" value="UDP-galactose 4-epimerase, domain 1"/>
    <property type="match status" value="1"/>
</dbReference>
<dbReference type="GO" id="GO:0019305">
    <property type="term" value="P:dTDP-rhamnose biosynthetic process"/>
    <property type="evidence" value="ECO:0007669"/>
    <property type="project" value="UniProtKB-UniPathway"/>
</dbReference>
<evidence type="ECO:0000256" key="6">
    <source>
        <dbReference type="RuleBase" id="RU364082"/>
    </source>
</evidence>
<evidence type="ECO:0000256" key="4">
    <source>
        <dbReference type="ARBA" id="ARBA00017099"/>
    </source>
</evidence>
<comment type="pathway">
    <text evidence="1 6">Carbohydrate biosynthesis; dTDP-L-rhamnose biosynthesis.</text>
</comment>
<evidence type="ECO:0000313" key="8">
    <source>
        <dbReference type="EMBL" id="NTS30895.1"/>
    </source>
</evidence>
<protein>
    <recommendedName>
        <fullName evidence="4 6">dTDP-4-dehydrorhamnose reductase</fullName>
        <ecNumber evidence="3 6">1.1.1.133</ecNumber>
    </recommendedName>
</protein>
<organism evidence="8 9">
    <name type="scientific">Phyllobacterium pellucidum</name>
    <dbReference type="NCBI Taxonomy" id="2740464"/>
    <lineage>
        <taxon>Bacteria</taxon>
        <taxon>Pseudomonadati</taxon>
        <taxon>Pseudomonadota</taxon>
        <taxon>Alphaproteobacteria</taxon>
        <taxon>Hyphomicrobiales</taxon>
        <taxon>Phyllobacteriaceae</taxon>
        <taxon>Phyllobacterium</taxon>
    </lineage>
</organism>
<comment type="caution">
    <text evidence="8">The sequence shown here is derived from an EMBL/GenBank/DDBJ whole genome shotgun (WGS) entry which is preliminary data.</text>
</comment>
<dbReference type="InterPro" id="IPR029903">
    <property type="entry name" value="RmlD-like-bd"/>
</dbReference>